<evidence type="ECO:0000256" key="3">
    <source>
        <dbReference type="ARBA" id="ARBA00022452"/>
    </source>
</evidence>
<keyword evidence="7 8" id="KW-0998">Cell outer membrane</keyword>
<dbReference type="SUPFAM" id="SSF49464">
    <property type="entry name" value="Carboxypeptidase regulatory domain-like"/>
    <property type="match status" value="1"/>
</dbReference>
<evidence type="ECO:0000259" key="11">
    <source>
        <dbReference type="Pfam" id="PF00593"/>
    </source>
</evidence>
<gene>
    <name evidence="13" type="ORF">GGR27_001680</name>
</gene>
<dbReference type="InterPro" id="IPR000531">
    <property type="entry name" value="Beta-barrel_TonB"/>
</dbReference>
<dbReference type="InterPro" id="IPR036942">
    <property type="entry name" value="Beta-barrel_TonB_sf"/>
</dbReference>
<dbReference type="Gene3D" id="2.170.130.10">
    <property type="entry name" value="TonB-dependent receptor, plug domain"/>
    <property type="match status" value="1"/>
</dbReference>
<name>A0ABX0XB37_9BACT</name>
<dbReference type="Pfam" id="PF13715">
    <property type="entry name" value="CarbopepD_reg_2"/>
    <property type="match status" value="1"/>
</dbReference>
<keyword evidence="5 9" id="KW-0798">TonB box</keyword>
<keyword evidence="13" id="KW-0675">Receptor</keyword>
<dbReference type="InterPro" id="IPR023996">
    <property type="entry name" value="TonB-dep_OMP_SusC/RagA"/>
</dbReference>
<feature type="domain" description="TonB-dependent receptor-like beta-barrel" evidence="11">
    <location>
        <begin position="396"/>
        <end position="947"/>
    </location>
</feature>
<protein>
    <submittedName>
        <fullName evidence="13">Iron complex outermembrane receptor protein</fullName>
    </submittedName>
</protein>
<dbReference type="InterPro" id="IPR039426">
    <property type="entry name" value="TonB-dep_rcpt-like"/>
</dbReference>
<comment type="subcellular location">
    <subcellularLocation>
        <location evidence="1 8">Cell outer membrane</location>
        <topology evidence="1 8">Multi-pass membrane protein</topology>
    </subcellularLocation>
</comment>
<organism evidence="13 14">
    <name type="scientific">Neolewinella antarctica</name>
    <dbReference type="NCBI Taxonomy" id="442734"/>
    <lineage>
        <taxon>Bacteria</taxon>
        <taxon>Pseudomonadati</taxon>
        <taxon>Bacteroidota</taxon>
        <taxon>Saprospiria</taxon>
        <taxon>Saprospirales</taxon>
        <taxon>Lewinellaceae</taxon>
        <taxon>Neolewinella</taxon>
    </lineage>
</organism>
<evidence type="ECO:0000256" key="6">
    <source>
        <dbReference type="ARBA" id="ARBA00023136"/>
    </source>
</evidence>
<accession>A0ABX0XB37</accession>
<dbReference type="Proteomes" id="UP000770785">
    <property type="component" value="Unassembled WGS sequence"/>
</dbReference>
<feature type="chain" id="PRO_5046482410" evidence="10">
    <location>
        <begin position="28"/>
        <end position="984"/>
    </location>
</feature>
<keyword evidence="10" id="KW-0732">Signal</keyword>
<keyword evidence="14" id="KW-1185">Reference proteome</keyword>
<evidence type="ECO:0000256" key="7">
    <source>
        <dbReference type="ARBA" id="ARBA00023237"/>
    </source>
</evidence>
<evidence type="ECO:0000256" key="10">
    <source>
        <dbReference type="SAM" id="SignalP"/>
    </source>
</evidence>
<evidence type="ECO:0000256" key="1">
    <source>
        <dbReference type="ARBA" id="ARBA00004571"/>
    </source>
</evidence>
<dbReference type="NCBIfam" id="TIGR04057">
    <property type="entry name" value="SusC_RagA_signa"/>
    <property type="match status" value="1"/>
</dbReference>
<proteinExistence type="inferred from homology"/>
<dbReference type="InterPro" id="IPR023997">
    <property type="entry name" value="TonB-dep_OMP_SusC/RagA_CS"/>
</dbReference>
<evidence type="ECO:0000313" key="14">
    <source>
        <dbReference type="Proteomes" id="UP000770785"/>
    </source>
</evidence>
<evidence type="ECO:0000256" key="8">
    <source>
        <dbReference type="PROSITE-ProRule" id="PRU01360"/>
    </source>
</evidence>
<dbReference type="RefSeq" id="WP_168036937.1">
    <property type="nucleotide sequence ID" value="NZ_JAATJH010000002.1"/>
</dbReference>
<evidence type="ECO:0000256" key="9">
    <source>
        <dbReference type="RuleBase" id="RU003357"/>
    </source>
</evidence>
<dbReference type="Pfam" id="PF07715">
    <property type="entry name" value="Plug"/>
    <property type="match status" value="1"/>
</dbReference>
<dbReference type="InterPro" id="IPR018247">
    <property type="entry name" value="EF_Hand_1_Ca_BS"/>
</dbReference>
<dbReference type="InterPro" id="IPR008969">
    <property type="entry name" value="CarboxyPept-like_regulatory"/>
</dbReference>
<dbReference type="SUPFAM" id="SSF56935">
    <property type="entry name" value="Porins"/>
    <property type="match status" value="1"/>
</dbReference>
<dbReference type="InterPro" id="IPR037066">
    <property type="entry name" value="Plug_dom_sf"/>
</dbReference>
<dbReference type="PROSITE" id="PS00018">
    <property type="entry name" value="EF_HAND_1"/>
    <property type="match status" value="1"/>
</dbReference>
<keyword evidence="6 8" id="KW-0472">Membrane</keyword>
<dbReference type="Gene3D" id="2.60.40.1120">
    <property type="entry name" value="Carboxypeptidase-like, regulatory domain"/>
    <property type="match status" value="1"/>
</dbReference>
<feature type="domain" description="TonB-dependent receptor plug" evidence="12">
    <location>
        <begin position="120"/>
        <end position="234"/>
    </location>
</feature>
<comment type="similarity">
    <text evidence="8 9">Belongs to the TonB-dependent receptor family.</text>
</comment>
<keyword evidence="3 8" id="KW-1134">Transmembrane beta strand</keyword>
<keyword evidence="2 8" id="KW-0813">Transport</keyword>
<sequence>MKLNATHFPHRGLVLFALLLIGQLAFAQSTVTGTLTDAGSGEPLIGAYITAVGTAKGTVTDFDGTYSLDVPAGVTELDISYTGYATQRVTIGTQTTIDLALSAGETLDEVVVIGYGTVKREDATGSVETVSASQFNQGAVTSAQELVAGKVSGVQVTTDGSPGGGATIRIRGGSSLSANNDPLIIIDGVPLPTDGVNGSRNPLNLINPNDIETFTVLKDASATAIYGSRASNGVVIITTKKGKAGAGLQLSYNGKVGLGSAIRTVDVFDGPGFRDLITERFNEGSPEVGYLGEADTDWQDEILQTSLFHDHNVSASGSIKSLPYRVSVGYTNQEGVLLTDQFSRVTYGLNLNPSFFENRLQINAGIKGVNSSNHFADRGALGSAISFDPTQPVRQDNAFGNYFYTSQLNNPNPQNLAPSNPLALLEQKDDETDVFRYIANFTADYRFSFLPALRANLNLATDRSQSDGSVRIPTNAAFAFDGDSAGGTDNSFTQDKNSDLLEFYLNYAEDLTDGIRLDILGGYSWQYFFRENTFRNADVDGSDLNEGRDASENYLVSLFSRANLTIGDRLILTGTVRRDASSRFNADNRVGIFPSAAAAYKLISVENSPKGLNSLKLRVGYGVTGQQEIGDVYYPAQATYLASQPNARYRFGDRFITTLRPEGYNANLKWEETATLNLAVDFGMFNDRLNGSVEVYNRKTSDLLNFIPVPAGTNLTNFINSNLGDLEVNGFEISLQGTPYQKENSSLSVGVNFTVNSVELTRLTTTEDPSFAGVLTGGIAGGTGRTIQINSVGSAPNSFYVFEQVYDETGIPIEGVYVDRNGDGVVDDDDLYRYEQPAANSFLGFTANYELNNFDFSFAGRASFGNYVYDNNLSNRATYNQLVNSAGFVTNTLPEIREIDFDDSQFVSDYYVRDASFLRLDHITAGYRFNEVFGEGSTLRAYLTVQNPVLITDYRGIDPEVFSGIDNEIYPRARTILLGVGANF</sequence>
<dbReference type="Gene3D" id="2.40.170.20">
    <property type="entry name" value="TonB-dependent receptor, beta-barrel domain"/>
    <property type="match status" value="1"/>
</dbReference>
<dbReference type="Pfam" id="PF00593">
    <property type="entry name" value="TonB_dep_Rec_b-barrel"/>
    <property type="match status" value="1"/>
</dbReference>
<comment type="caution">
    <text evidence="13">The sequence shown here is derived from an EMBL/GenBank/DDBJ whole genome shotgun (WGS) entry which is preliminary data.</text>
</comment>
<dbReference type="PROSITE" id="PS52016">
    <property type="entry name" value="TONB_DEPENDENT_REC_3"/>
    <property type="match status" value="1"/>
</dbReference>
<evidence type="ECO:0000256" key="4">
    <source>
        <dbReference type="ARBA" id="ARBA00022692"/>
    </source>
</evidence>
<dbReference type="EMBL" id="JAATJH010000002">
    <property type="protein sequence ID" value="NJC26181.1"/>
    <property type="molecule type" value="Genomic_DNA"/>
</dbReference>
<evidence type="ECO:0000256" key="2">
    <source>
        <dbReference type="ARBA" id="ARBA00022448"/>
    </source>
</evidence>
<evidence type="ECO:0000256" key="5">
    <source>
        <dbReference type="ARBA" id="ARBA00023077"/>
    </source>
</evidence>
<evidence type="ECO:0000259" key="12">
    <source>
        <dbReference type="Pfam" id="PF07715"/>
    </source>
</evidence>
<evidence type="ECO:0000313" key="13">
    <source>
        <dbReference type="EMBL" id="NJC26181.1"/>
    </source>
</evidence>
<keyword evidence="4 8" id="KW-0812">Transmembrane</keyword>
<reference evidence="13 14" key="1">
    <citation type="submission" date="2020-03" db="EMBL/GenBank/DDBJ databases">
        <title>Genomic Encyclopedia of Type Strains, Phase IV (KMG-IV): sequencing the most valuable type-strain genomes for metagenomic binning, comparative biology and taxonomic classification.</title>
        <authorList>
            <person name="Goeker M."/>
        </authorList>
    </citation>
    <scope>NUCLEOTIDE SEQUENCE [LARGE SCALE GENOMIC DNA]</scope>
    <source>
        <strain evidence="13 14">DSM 105096</strain>
    </source>
</reference>
<dbReference type="NCBIfam" id="TIGR04056">
    <property type="entry name" value="OMP_RagA_SusC"/>
    <property type="match status" value="1"/>
</dbReference>
<dbReference type="InterPro" id="IPR012910">
    <property type="entry name" value="Plug_dom"/>
</dbReference>
<feature type="signal peptide" evidence="10">
    <location>
        <begin position="1"/>
        <end position="27"/>
    </location>
</feature>